<keyword evidence="1" id="KW-1133">Transmembrane helix</keyword>
<keyword evidence="1" id="KW-0812">Transmembrane</keyword>
<evidence type="ECO:0000313" key="3">
    <source>
        <dbReference type="Proteomes" id="UP000824120"/>
    </source>
</evidence>
<reference evidence="2 3" key="1">
    <citation type="submission" date="2020-09" db="EMBL/GenBank/DDBJ databases">
        <title>De no assembly of potato wild relative species, Solanum commersonii.</title>
        <authorList>
            <person name="Cho K."/>
        </authorList>
    </citation>
    <scope>NUCLEOTIDE SEQUENCE [LARGE SCALE GENOMIC DNA]</scope>
    <source>
        <strain evidence="2">LZ3.2</strain>
        <tissue evidence="2">Leaf</tissue>
    </source>
</reference>
<sequence>KKGLNRKYNNFFINQIVLALLQLTFLRYLLKKLKLPRYKTTSYFKQRRTYRSTSITSEAASRLSSACTTNRGMHLSTKKVPNRIFCGAKRFQYESPGFGCDNG</sequence>
<dbReference type="EMBL" id="JACXVP010000008">
    <property type="protein sequence ID" value="KAG5591012.1"/>
    <property type="molecule type" value="Genomic_DNA"/>
</dbReference>
<gene>
    <name evidence="2" type="ORF">H5410_041526</name>
</gene>
<protein>
    <submittedName>
        <fullName evidence="2">Uncharacterized protein</fullName>
    </submittedName>
</protein>
<comment type="caution">
    <text evidence="2">The sequence shown here is derived from an EMBL/GenBank/DDBJ whole genome shotgun (WGS) entry which is preliminary data.</text>
</comment>
<evidence type="ECO:0000313" key="2">
    <source>
        <dbReference type="EMBL" id="KAG5591012.1"/>
    </source>
</evidence>
<dbReference type="Proteomes" id="UP000824120">
    <property type="component" value="Chromosome 8"/>
</dbReference>
<keyword evidence="1" id="KW-0472">Membrane</keyword>
<keyword evidence="3" id="KW-1185">Reference proteome</keyword>
<proteinExistence type="predicted"/>
<name>A0A9J5XUT8_SOLCO</name>
<dbReference type="AlphaFoldDB" id="A0A9J5XUT8"/>
<feature type="non-terminal residue" evidence="2">
    <location>
        <position position="103"/>
    </location>
</feature>
<evidence type="ECO:0000256" key="1">
    <source>
        <dbReference type="SAM" id="Phobius"/>
    </source>
</evidence>
<organism evidence="2 3">
    <name type="scientific">Solanum commersonii</name>
    <name type="common">Commerson's wild potato</name>
    <name type="synonym">Commerson's nightshade</name>
    <dbReference type="NCBI Taxonomy" id="4109"/>
    <lineage>
        <taxon>Eukaryota</taxon>
        <taxon>Viridiplantae</taxon>
        <taxon>Streptophyta</taxon>
        <taxon>Embryophyta</taxon>
        <taxon>Tracheophyta</taxon>
        <taxon>Spermatophyta</taxon>
        <taxon>Magnoliopsida</taxon>
        <taxon>eudicotyledons</taxon>
        <taxon>Gunneridae</taxon>
        <taxon>Pentapetalae</taxon>
        <taxon>asterids</taxon>
        <taxon>lamiids</taxon>
        <taxon>Solanales</taxon>
        <taxon>Solanaceae</taxon>
        <taxon>Solanoideae</taxon>
        <taxon>Solaneae</taxon>
        <taxon>Solanum</taxon>
    </lineage>
</organism>
<accession>A0A9J5XUT8</accession>
<feature type="transmembrane region" description="Helical" evidence="1">
    <location>
        <begin position="12"/>
        <end position="30"/>
    </location>
</feature>